<dbReference type="OrthoDB" id="10028886at2759"/>
<dbReference type="SUPFAM" id="SSF51391">
    <property type="entry name" value="Thiamin phosphate synthase"/>
    <property type="match status" value="1"/>
</dbReference>
<dbReference type="Pfam" id="PF08543">
    <property type="entry name" value="Phos_pyr_kin"/>
    <property type="match status" value="1"/>
</dbReference>
<evidence type="ECO:0000256" key="3">
    <source>
        <dbReference type="ARBA" id="ARBA00004229"/>
    </source>
</evidence>
<dbReference type="SUPFAM" id="SSF53613">
    <property type="entry name" value="Ribokinase-like"/>
    <property type="match status" value="1"/>
</dbReference>
<keyword evidence="11" id="KW-0067">ATP-binding</keyword>
<dbReference type="GO" id="GO:0005524">
    <property type="term" value="F:ATP binding"/>
    <property type="evidence" value="ECO:0007669"/>
    <property type="project" value="UniProtKB-KW"/>
</dbReference>
<dbReference type="InterPro" id="IPR013749">
    <property type="entry name" value="PM/HMP-P_kinase-1"/>
</dbReference>
<keyword evidence="7" id="KW-0808">Transferase</keyword>
<gene>
    <name evidence="24" type="ORF">Cgig2_010395</name>
</gene>
<evidence type="ECO:0000256" key="1">
    <source>
        <dbReference type="ARBA" id="ARBA00000151"/>
    </source>
</evidence>
<dbReference type="GO" id="GO:0008972">
    <property type="term" value="F:phosphomethylpyrimidine kinase activity"/>
    <property type="evidence" value="ECO:0007669"/>
    <property type="project" value="InterPro"/>
</dbReference>
<keyword evidence="9" id="KW-0547">Nucleotide-binding</keyword>
<evidence type="ECO:0000256" key="10">
    <source>
        <dbReference type="ARBA" id="ARBA00022777"/>
    </source>
</evidence>
<feature type="domain" description="Thiamine phosphate synthase/TenI" evidence="22">
    <location>
        <begin position="366"/>
        <end position="550"/>
    </location>
</feature>
<dbReference type="InterPro" id="IPR029056">
    <property type="entry name" value="Ribokinase-like"/>
</dbReference>
<dbReference type="NCBIfam" id="TIGR00097">
    <property type="entry name" value="HMP-P_kinase"/>
    <property type="match status" value="1"/>
</dbReference>
<dbReference type="InterPro" id="IPR022998">
    <property type="entry name" value="ThiamineP_synth_TenI"/>
</dbReference>
<evidence type="ECO:0000313" key="25">
    <source>
        <dbReference type="Proteomes" id="UP001153076"/>
    </source>
</evidence>
<evidence type="ECO:0000256" key="16">
    <source>
        <dbReference type="ARBA" id="ARBA00037917"/>
    </source>
</evidence>
<evidence type="ECO:0000256" key="4">
    <source>
        <dbReference type="ARBA" id="ARBA00005165"/>
    </source>
</evidence>
<evidence type="ECO:0000256" key="7">
    <source>
        <dbReference type="ARBA" id="ARBA00022679"/>
    </source>
</evidence>
<evidence type="ECO:0000256" key="13">
    <source>
        <dbReference type="ARBA" id="ARBA00022946"/>
    </source>
</evidence>
<comment type="catalytic activity">
    <reaction evidence="19">
        <text>2-[(2R,5Z)-2-carboxy-4-methylthiazol-5(2H)-ylidene]ethyl phosphate + 4-amino-2-methyl-5-(diphosphooxymethyl)pyrimidine + 2 H(+) = thiamine phosphate + CO2 + diphosphate</text>
        <dbReference type="Rhea" id="RHEA:47844"/>
        <dbReference type="ChEBI" id="CHEBI:15378"/>
        <dbReference type="ChEBI" id="CHEBI:16526"/>
        <dbReference type="ChEBI" id="CHEBI:33019"/>
        <dbReference type="ChEBI" id="CHEBI:37575"/>
        <dbReference type="ChEBI" id="CHEBI:57841"/>
        <dbReference type="ChEBI" id="CHEBI:62899"/>
        <dbReference type="EC" id="2.5.1.3"/>
    </reaction>
</comment>
<evidence type="ECO:0008006" key="26">
    <source>
        <dbReference type="Google" id="ProtNLM"/>
    </source>
</evidence>
<dbReference type="EMBL" id="JAKOGI010000248">
    <property type="protein sequence ID" value="KAJ8438611.1"/>
    <property type="molecule type" value="Genomic_DNA"/>
</dbReference>
<dbReference type="GO" id="GO:0008902">
    <property type="term" value="F:hydroxymethylpyrimidine kinase activity"/>
    <property type="evidence" value="ECO:0007669"/>
    <property type="project" value="UniProtKB-EC"/>
</dbReference>
<organism evidence="24 25">
    <name type="scientific">Carnegiea gigantea</name>
    <dbReference type="NCBI Taxonomy" id="171969"/>
    <lineage>
        <taxon>Eukaryota</taxon>
        <taxon>Viridiplantae</taxon>
        <taxon>Streptophyta</taxon>
        <taxon>Embryophyta</taxon>
        <taxon>Tracheophyta</taxon>
        <taxon>Spermatophyta</taxon>
        <taxon>Magnoliopsida</taxon>
        <taxon>eudicotyledons</taxon>
        <taxon>Gunneridae</taxon>
        <taxon>Pentapetalae</taxon>
        <taxon>Caryophyllales</taxon>
        <taxon>Cactineae</taxon>
        <taxon>Cactaceae</taxon>
        <taxon>Cactoideae</taxon>
        <taxon>Echinocereeae</taxon>
        <taxon>Carnegiea</taxon>
    </lineage>
</organism>
<dbReference type="HAMAP" id="MF_00097">
    <property type="entry name" value="TMP_synthase"/>
    <property type="match status" value="1"/>
</dbReference>
<sequence>MGELVVIKTTRAGELCNLVTFKRSTSDHMNSAMLSSSCPQSHCLASKQGNAIHKLHSERAYGSHSSRVPMAASSSEGSNGRIPHVLTVAGSDSGAGAGIQADLKACAALGVYCSTVITAVTAQNTVGVQGVNIVPEEFVAEQLKSVLSDMQVGVVKTGMLPSIGAVKVLLQCIKEFPIQALIVDPVMVSTSGDVLAGSSVLPIFREELLPMADLVTPNIKEASILLGGMVLETVADMRRAAKSIYDMGPRNVLVKGGDLPDSLDAVDVFFDGEHLHELSSRRINTWNTHGTGCTLASGIAAELAKGLPMLSAIKISKRFVETALDYGKDIFIGCGPQGPFDHLLKLKNTLRRLGAHRLFSPADLFLYAVTDSGMNKKWGRSINDAVRAAVEGGATIVQLREKNMETRDFLEAAQECVPLCRSYGVPLLINDRVDIALACDADGVHVGQSDMPLSVVRSLLGPEKIIGVSCKNPEQAYQAWIDGADYIGCGGVFPTNTKANNQTIGLDGLKAVCLASKLPVVAIGGINMSNAGSVMEIDAPNLAGVAVVSTLFDTECVSSTTQKLHAALKAAAPRT</sequence>
<dbReference type="InterPro" id="IPR013785">
    <property type="entry name" value="Aldolase_TIM"/>
</dbReference>
<dbReference type="PANTHER" id="PTHR20858:SF17">
    <property type="entry name" value="HYDROXYMETHYLPYRIMIDINE_PHOSPHOMETHYLPYRIMIDINE KINASE THI20-RELATED"/>
    <property type="match status" value="1"/>
</dbReference>
<keyword evidence="10" id="KW-0418">Kinase</keyword>
<comment type="similarity">
    <text evidence="21">Belongs to the thiamine-phosphate synthase family.</text>
</comment>
<keyword evidence="13" id="KW-0809">Transit peptide</keyword>
<evidence type="ECO:0000256" key="19">
    <source>
        <dbReference type="ARBA" id="ARBA00047883"/>
    </source>
</evidence>
<keyword evidence="8" id="KW-0479">Metal-binding</keyword>
<evidence type="ECO:0000256" key="8">
    <source>
        <dbReference type="ARBA" id="ARBA00022723"/>
    </source>
</evidence>
<proteinExistence type="inferred from homology"/>
<dbReference type="InterPro" id="IPR036206">
    <property type="entry name" value="ThiamineP_synth_sf"/>
</dbReference>
<dbReference type="NCBIfam" id="TIGR00693">
    <property type="entry name" value="thiE"/>
    <property type="match status" value="1"/>
</dbReference>
<comment type="catalytic activity">
    <reaction evidence="1">
        <text>4-amino-5-hydroxymethyl-2-methylpyrimidine + ATP = 4-amino-2-methyl-5-(phosphooxymethyl)pyrimidine + ADP + H(+)</text>
        <dbReference type="Rhea" id="RHEA:23096"/>
        <dbReference type="ChEBI" id="CHEBI:15378"/>
        <dbReference type="ChEBI" id="CHEBI:16892"/>
        <dbReference type="ChEBI" id="CHEBI:30616"/>
        <dbReference type="ChEBI" id="CHEBI:58354"/>
        <dbReference type="ChEBI" id="CHEBI:456216"/>
        <dbReference type="EC" id="2.7.1.49"/>
    </reaction>
</comment>
<evidence type="ECO:0000256" key="20">
    <source>
        <dbReference type="ARBA" id="ARBA00054297"/>
    </source>
</evidence>
<keyword evidence="6" id="KW-0934">Plastid</keyword>
<dbReference type="GO" id="GO:0009507">
    <property type="term" value="C:chloroplast"/>
    <property type="evidence" value="ECO:0007669"/>
    <property type="project" value="UniProtKB-SubCell"/>
</dbReference>
<evidence type="ECO:0000256" key="9">
    <source>
        <dbReference type="ARBA" id="ARBA00022741"/>
    </source>
</evidence>
<dbReference type="InterPro" id="IPR034291">
    <property type="entry name" value="TMP_synthase"/>
</dbReference>
<keyword evidence="25" id="KW-1185">Reference proteome</keyword>
<accession>A0A9Q1K774</accession>
<evidence type="ECO:0000256" key="12">
    <source>
        <dbReference type="ARBA" id="ARBA00022842"/>
    </source>
</evidence>
<dbReference type="Gene3D" id="3.40.1190.20">
    <property type="match status" value="1"/>
</dbReference>
<reference evidence="24" key="1">
    <citation type="submission" date="2022-04" db="EMBL/GenBank/DDBJ databases">
        <title>Carnegiea gigantea Genome sequencing and assembly v2.</title>
        <authorList>
            <person name="Copetti D."/>
            <person name="Sanderson M.J."/>
            <person name="Burquez A."/>
            <person name="Wojciechowski M.F."/>
        </authorList>
    </citation>
    <scope>NUCLEOTIDE SEQUENCE</scope>
    <source>
        <strain evidence="24">SGP5-SGP5p</strain>
        <tissue evidence="24">Aerial part</tissue>
    </source>
</reference>
<dbReference type="GO" id="GO:0046872">
    <property type="term" value="F:metal ion binding"/>
    <property type="evidence" value="ECO:0007669"/>
    <property type="project" value="UniProtKB-KW"/>
</dbReference>
<comment type="pathway">
    <text evidence="4">Cofactor biosynthesis; thiamine diphosphate biosynthesis; thiamine phosphate from 4-amino-2-methyl-5-diphosphomethylpyrimidine and 4-methyl-5-(2-phosphoethyl)-thiazole: step 1/1.</text>
</comment>
<evidence type="ECO:0000256" key="15">
    <source>
        <dbReference type="ARBA" id="ARBA00023268"/>
    </source>
</evidence>
<dbReference type="Proteomes" id="UP001153076">
    <property type="component" value="Unassembled WGS sequence"/>
</dbReference>
<evidence type="ECO:0000313" key="24">
    <source>
        <dbReference type="EMBL" id="KAJ8438611.1"/>
    </source>
</evidence>
<comment type="subcellular location">
    <subcellularLocation>
        <location evidence="3">Plastid</location>
        <location evidence="3">Chloroplast</location>
    </subcellularLocation>
</comment>
<evidence type="ECO:0000256" key="6">
    <source>
        <dbReference type="ARBA" id="ARBA00022640"/>
    </source>
</evidence>
<evidence type="ECO:0000256" key="2">
    <source>
        <dbReference type="ARBA" id="ARBA00001946"/>
    </source>
</evidence>
<feature type="domain" description="Pyridoxamine kinase/Phosphomethylpyrimidine kinase" evidence="23">
    <location>
        <begin position="92"/>
        <end position="335"/>
    </location>
</feature>
<comment type="function">
    <text evidence="20">Essential for thiamine biosynthesis. Bifunctional enzyme that catalyzes the phosphorylation of hydroxymethylpyrimidine phosphate (HMP-P) to HMP-PP and condenses 4-methyl-5-(beta-hydroxyethyl)thiazole monophosphate (THZ-P) and 2-methyl-4-amino-5-hydroxymethyl pyrimidine pyrophosphate (HMP-PP) to form thiamine monophosphate (TMP).</text>
</comment>
<name>A0A9Q1K774_9CARY</name>
<dbReference type="FunFam" id="3.40.1190.20:FF:000040">
    <property type="entry name" value="Thiamine biosynthetic bifunctional enzyme TH1, chloroplastic"/>
    <property type="match status" value="1"/>
</dbReference>
<dbReference type="CDD" id="cd00564">
    <property type="entry name" value="TMP_TenI"/>
    <property type="match status" value="1"/>
</dbReference>
<keyword evidence="15" id="KW-0511">Multifunctional enzyme</keyword>
<evidence type="ECO:0000256" key="18">
    <source>
        <dbReference type="ARBA" id="ARBA00047851"/>
    </source>
</evidence>
<keyword evidence="5" id="KW-0150">Chloroplast</keyword>
<comment type="caution">
    <text evidence="24">The sequence shown here is derived from an EMBL/GenBank/DDBJ whole genome shotgun (WGS) entry which is preliminary data.</text>
</comment>
<evidence type="ECO:0000259" key="22">
    <source>
        <dbReference type="Pfam" id="PF02581"/>
    </source>
</evidence>
<evidence type="ECO:0000256" key="5">
    <source>
        <dbReference type="ARBA" id="ARBA00022528"/>
    </source>
</evidence>
<comment type="catalytic activity">
    <reaction evidence="17">
        <text>4-methyl-5-(2-phosphooxyethyl)-thiazole + 4-amino-2-methyl-5-(diphosphooxymethyl)pyrimidine + H(+) = thiamine phosphate + diphosphate</text>
        <dbReference type="Rhea" id="RHEA:22328"/>
        <dbReference type="ChEBI" id="CHEBI:15378"/>
        <dbReference type="ChEBI" id="CHEBI:33019"/>
        <dbReference type="ChEBI" id="CHEBI:37575"/>
        <dbReference type="ChEBI" id="CHEBI:57841"/>
        <dbReference type="ChEBI" id="CHEBI:58296"/>
        <dbReference type="EC" id="2.5.1.3"/>
    </reaction>
</comment>
<evidence type="ECO:0000256" key="11">
    <source>
        <dbReference type="ARBA" id="ARBA00022840"/>
    </source>
</evidence>
<evidence type="ECO:0000256" key="21">
    <source>
        <dbReference type="ARBA" id="ARBA00061123"/>
    </source>
</evidence>
<keyword evidence="12" id="KW-0460">Magnesium</keyword>
<dbReference type="PANTHER" id="PTHR20858">
    <property type="entry name" value="PHOSPHOMETHYLPYRIMIDINE KINASE"/>
    <property type="match status" value="1"/>
</dbReference>
<dbReference type="FunFam" id="3.20.20.70:FF:000104">
    <property type="entry name" value="Thiamine biosynthetic bifunctional enzyme"/>
    <property type="match status" value="1"/>
</dbReference>
<comment type="cofactor">
    <cofactor evidence="2">
        <name>Mg(2+)</name>
        <dbReference type="ChEBI" id="CHEBI:18420"/>
    </cofactor>
</comment>
<evidence type="ECO:0000259" key="23">
    <source>
        <dbReference type="Pfam" id="PF08543"/>
    </source>
</evidence>
<dbReference type="InterPro" id="IPR004399">
    <property type="entry name" value="HMP/HMP-P_kinase_dom"/>
</dbReference>
<comment type="pathway">
    <text evidence="16">Cofactor biosynthesis; thiamine diphosphate biosynthesis; 4-amino-2-methyl-5-diphosphomethylpyrimidine from 5-amino-1-(5-phospho-D-ribosyl)imidazole: step 2/3.</text>
</comment>
<evidence type="ECO:0000256" key="17">
    <source>
        <dbReference type="ARBA" id="ARBA00047334"/>
    </source>
</evidence>
<dbReference type="GO" id="GO:0004789">
    <property type="term" value="F:thiamine-phosphate diphosphorylase activity"/>
    <property type="evidence" value="ECO:0007669"/>
    <property type="project" value="UniProtKB-EC"/>
</dbReference>
<dbReference type="GO" id="GO:0009228">
    <property type="term" value="P:thiamine biosynthetic process"/>
    <property type="evidence" value="ECO:0007669"/>
    <property type="project" value="UniProtKB-KW"/>
</dbReference>
<comment type="catalytic activity">
    <reaction evidence="18">
        <text>2-(2-carboxy-4-methylthiazol-5-yl)ethyl phosphate + 4-amino-2-methyl-5-(diphosphooxymethyl)pyrimidine + 2 H(+) = thiamine phosphate + CO2 + diphosphate</text>
        <dbReference type="Rhea" id="RHEA:47848"/>
        <dbReference type="ChEBI" id="CHEBI:15378"/>
        <dbReference type="ChEBI" id="CHEBI:16526"/>
        <dbReference type="ChEBI" id="CHEBI:33019"/>
        <dbReference type="ChEBI" id="CHEBI:37575"/>
        <dbReference type="ChEBI" id="CHEBI:57841"/>
        <dbReference type="ChEBI" id="CHEBI:62890"/>
        <dbReference type="EC" id="2.5.1.3"/>
    </reaction>
</comment>
<keyword evidence="14" id="KW-0784">Thiamine biosynthesis</keyword>
<dbReference type="Gene3D" id="3.20.20.70">
    <property type="entry name" value="Aldolase class I"/>
    <property type="match status" value="1"/>
</dbReference>
<dbReference type="CDD" id="cd01169">
    <property type="entry name" value="HMPP_kinase"/>
    <property type="match status" value="1"/>
</dbReference>
<dbReference type="AlphaFoldDB" id="A0A9Q1K774"/>
<evidence type="ECO:0000256" key="14">
    <source>
        <dbReference type="ARBA" id="ARBA00022977"/>
    </source>
</evidence>
<dbReference type="Pfam" id="PF02581">
    <property type="entry name" value="TMP-TENI"/>
    <property type="match status" value="1"/>
</dbReference>
<protein>
    <recommendedName>
        <fullName evidence="26">Thiamine-phosphate pyrophosphorylase</fullName>
    </recommendedName>
</protein>